<dbReference type="PANTHER" id="PTHR22142">
    <property type="match status" value="1"/>
</dbReference>
<evidence type="ECO:0000256" key="14">
    <source>
        <dbReference type="SAM" id="Coils"/>
    </source>
</evidence>
<dbReference type="Pfam" id="PF08286">
    <property type="entry name" value="Spc24"/>
    <property type="match status" value="1"/>
</dbReference>
<evidence type="ECO:0000256" key="3">
    <source>
        <dbReference type="ARBA" id="ARBA00004629"/>
    </source>
</evidence>
<feature type="compositionally biased region" description="Polar residues" evidence="15">
    <location>
        <begin position="200"/>
        <end position="236"/>
    </location>
</feature>
<evidence type="ECO:0000313" key="17">
    <source>
        <dbReference type="Proteomes" id="UP001305779"/>
    </source>
</evidence>
<keyword evidence="8" id="KW-0498">Mitosis</keyword>
<proteinExistence type="inferred from homology"/>
<evidence type="ECO:0000256" key="11">
    <source>
        <dbReference type="ARBA" id="ARBA00023242"/>
    </source>
</evidence>
<keyword evidence="11" id="KW-0539">Nucleus</keyword>
<evidence type="ECO:0000256" key="13">
    <source>
        <dbReference type="ARBA" id="ARBA00023328"/>
    </source>
</evidence>
<evidence type="ECO:0000256" key="7">
    <source>
        <dbReference type="ARBA" id="ARBA00022618"/>
    </source>
</evidence>
<protein>
    <recommendedName>
        <fullName evidence="5">Probable kinetochore protein SPC24</fullName>
    </recommendedName>
</protein>
<dbReference type="InterPro" id="IPR013252">
    <property type="entry name" value="Ndc80_Spc24"/>
</dbReference>
<name>A0ABR0ETB6_ZASCE</name>
<evidence type="ECO:0000256" key="9">
    <source>
        <dbReference type="ARBA" id="ARBA00022838"/>
    </source>
</evidence>
<dbReference type="SUPFAM" id="SSF143026">
    <property type="entry name" value="Kinetochore globular domain"/>
    <property type="match status" value="1"/>
</dbReference>
<feature type="coiled-coil region" evidence="14">
    <location>
        <begin position="97"/>
        <end position="124"/>
    </location>
</feature>
<keyword evidence="10 14" id="KW-0175">Coiled coil</keyword>
<feature type="coiled-coil region" evidence="14">
    <location>
        <begin position="46"/>
        <end position="73"/>
    </location>
</feature>
<keyword evidence="7" id="KW-0132">Cell division</keyword>
<dbReference type="PANTHER" id="PTHR22142:SF2">
    <property type="entry name" value="KINETOCHORE PROTEIN SPC24"/>
    <property type="match status" value="1"/>
</dbReference>
<keyword evidence="6" id="KW-0158">Chromosome</keyword>
<evidence type="ECO:0000256" key="15">
    <source>
        <dbReference type="SAM" id="MobiDB-lite"/>
    </source>
</evidence>
<evidence type="ECO:0000256" key="8">
    <source>
        <dbReference type="ARBA" id="ARBA00022776"/>
    </source>
</evidence>
<keyword evidence="12" id="KW-0131">Cell cycle</keyword>
<reference evidence="16 17" key="1">
    <citation type="journal article" date="2023" name="G3 (Bethesda)">
        <title>A chromosome-level genome assembly of Zasmidium syzygii isolated from banana leaves.</title>
        <authorList>
            <person name="van Westerhoven A.C."/>
            <person name="Mehrabi R."/>
            <person name="Talebi R."/>
            <person name="Steentjes M.B.F."/>
            <person name="Corcolon B."/>
            <person name="Chong P.A."/>
            <person name="Kema G.H.J."/>
            <person name="Seidl M.F."/>
        </authorList>
    </citation>
    <scope>NUCLEOTIDE SEQUENCE [LARGE SCALE GENOMIC DNA]</scope>
    <source>
        <strain evidence="16 17">P124</strain>
    </source>
</reference>
<comment type="caution">
    <text evidence="16">The sequence shown here is derived from an EMBL/GenBank/DDBJ whole genome shotgun (WGS) entry which is preliminary data.</text>
</comment>
<evidence type="ECO:0000256" key="6">
    <source>
        <dbReference type="ARBA" id="ARBA00022454"/>
    </source>
</evidence>
<evidence type="ECO:0000256" key="5">
    <source>
        <dbReference type="ARBA" id="ARBA00013874"/>
    </source>
</evidence>
<comment type="subcellular location">
    <subcellularLocation>
        <location evidence="3">Chromosome</location>
        <location evidence="3">Centromere</location>
        <location evidence="3">Kinetochore</location>
    </subcellularLocation>
    <subcellularLocation>
        <location evidence="2">Cytoplasm</location>
        <location evidence="2">Cytoskeleton</location>
        <location evidence="2">Microtubule organizing center</location>
    </subcellularLocation>
    <subcellularLocation>
        <location evidence="1">Nucleus</location>
    </subcellularLocation>
</comment>
<sequence>MVLFDEDPVDLMSEATNKFHIAPDKDSLSRVSDSLHALAGARQSRLDRQHAMLSNLSRRLNNLKGQYDYEEERHDASKHATEMLKMDTEKFRIAKGVNDAEMESERLSGELAALKQQLTTLEKEGVEGGARRGGEDQEDANVLKLHFYRSLGIDVQQDPKTGAYERAIIHNAGRGDVNVVDVRGRQGGLANEHRETINDTTSTVSKAATHPTQMCTSPNGTATMASSPQPTTSTPRVNFPLPRELRDIIYGHLLDAEQVVGPSYRDIRVARAAAAGHPVEEHPRDVNLAHTYDFQTNILAVNKIINKEASEIFRKNTFIVVSAAWSGLTTTLLELDVPIVCEGADNTGKYFKYASLALSPFHPDPQSADSNSVVLAGRDLSKFSMAMSCVFRQLPMDHLLTFPGDGNRQVSFALNPDQDRLRPVSMDIFYMDYEQVIKHADTILPQIKSMSVPGQNVIV</sequence>
<evidence type="ECO:0000313" key="16">
    <source>
        <dbReference type="EMBL" id="KAK4504742.1"/>
    </source>
</evidence>
<dbReference type="CDD" id="cd11565">
    <property type="entry name" value="RWD_Spc24"/>
    <property type="match status" value="1"/>
</dbReference>
<dbReference type="EMBL" id="JAXOVC010000002">
    <property type="protein sequence ID" value="KAK4504742.1"/>
    <property type="molecule type" value="Genomic_DNA"/>
</dbReference>
<dbReference type="Gene3D" id="3.30.160.430">
    <property type="match status" value="1"/>
</dbReference>
<keyword evidence="17" id="KW-1185">Reference proteome</keyword>
<dbReference type="Proteomes" id="UP001305779">
    <property type="component" value="Unassembled WGS sequence"/>
</dbReference>
<evidence type="ECO:0000256" key="12">
    <source>
        <dbReference type="ARBA" id="ARBA00023306"/>
    </source>
</evidence>
<evidence type="ECO:0000256" key="4">
    <source>
        <dbReference type="ARBA" id="ARBA00007804"/>
    </source>
</evidence>
<feature type="region of interest" description="Disordered" evidence="15">
    <location>
        <begin position="200"/>
        <end position="238"/>
    </location>
</feature>
<organism evidence="16 17">
    <name type="scientific">Zasmidium cellare</name>
    <name type="common">Wine cellar mold</name>
    <name type="synonym">Racodium cellare</name>
    <dbReference type="NCBI Taxonomy" id="395010"/>
    <lineage>
        <taxon>Eukaryota</taxon>
        <taxon>Fungi</taxon>
        <taxon>Dikarya</taxon>
        <taxon>Ascomycota</taxon>
        <taxon>Pezizomycotina</taxon>
        <taxon>Dothideomycetes</taxon>
        <taxon>Dothideomycetidae</taxon>
        <taxon>Mycosphaerellales</taxon>
        <taxon>Mycosphaerellaceae</taxon>
        <taxon>Zasmidium</taxon>
    </lineage>
</organism>
<evidence type="ECO:0000256" key="1">
    <source>
        <dbReference type="ARBA" id="ARBA00004123"/>
    </source>
</evidence>
<comment type="similarity">
    <text evidence="4">Belongs to the SPC24 family.</text>
</comment>
<accession>A0ABR0ETB6</accession>
<evidence type="ECO:0000256" key="2">
    <source>
        <dbReference type="ARBA" id="ARBA00004267"/>
    </source>
</evidence>
<keyword evidence="9" id="KW-0995">Kinetochore</keyword>
<evidence type="ECO:0000256" key="10">
    <source>
        <dbReference type="ARBA" id="ARBA00023054"/>
    </source>
</evidence>
<gene>
    <name evidence="16" type="ORF">PRZ48_002704</name>
</gene>
<dbReference type="InterPro" id="IPR038066">
    <property type="entry name" value="Spc24_Fungi_globular_sf"/>
</dbReference>
<keyword evidence="13" id="KW-0137">Centromere</keyword>